<evidence type="ECO:0000259" key="2">
    <source>
        <dbReference type="Pfam" id="PF01764"/>
    </source>
</evidence>
<keyword evidence="5" id="KW-1185">Reference proteome</keyword>
<dbReference type="Pfam" id="PF01764">
    <property type="entry name" value="Lipase_3"/>
    <property type="match status" value="1"/>
</dbReference>
<accession>A0A8S1PHX5</accession>
<dbReference type="Proteomes" id="UP000692954">
    <property type="component" value="Unassembled WGS sequence"/>
</dbReference>
<dbReference type="EMBL" id="CAJJDN010000078">
    <property type="protein sequence ID" value="CAD8102694.1"/>
    <property type="molecule type" value="Genomic_DNA"/>
</dbReference>
<dbReference type="GO" id="GO:0006629">
    <property type="term" value="P:lipid metabolic process"/>
    <property type="evidence" value="ECO:0007669"/>
    <property type="project" value="InterPro"/>
</dbReference>
<evidence type="ECO:0000256" key="1">
    <source>
        <dbReference type="SAM" id="SignalP"/>
    </source>
</evidence>
<organism evidence="3 5">
    <name type="scientific">Paramecium sonneborni</name>
    <dbReference type="NCBI Taxonomy" id="65129"/>
    <lineage>
        <taxon>Eukaryota</taxon>
        <taxon>Sar</taxon>
        <taxon>Alveolata</taxon>
        <taxon>Ciliophora</taxon>
        <taxon>Intramacronucleata</taxon>
        <taxon>Oligohymenophorea</taxon>
        <taxon>Peniculida</taxon>
        <taxon>Parameciidae</taxon>
        <taxon>Paramecium</taxon>
    </lineage>
</organism>
<protein>
    <recommendedName>
        <fullName evidence="2">Fungal lipase-type domain-containing protein</fullName>
    </recommendedName>
</protein>
<reference evidence="3" key="1">
    <citation type="submission" date="2021-01" db="EMBL/GenBank/DDBJ databases">
        <authorList>
            <consortium name="Genoscope - CEA"/>
            <person name="William W."/>
        </authorList>
    </citation>
    <scope>NUCLEOTIDE SEQUENCE</scope>
</reference>
<sequence length="285" mass="32992">MTYQQIIFVVLLCYFVHGQEYVHELGENIFQYTRVSYCSIDVINQWDCEPCKRHPNMKHIQVHNNEEAQAQGYCAYDEDLNRIVVAIRGSVNAVNYLNDLDFIKRDYQYCLGCKVHQGFYDTYQNIAEGLVNCVQDLNILYPDAEILVTGHSLGAAEATFAALEIKRTVGRINIFYNYGTPRIGNDKFADYVESELKGLFLARIIRDKDTFQHTPLPGQGFSHYGNEIFYDENMLNFKICGREDSKCGNKYIWPTQWKLDHHLYLYGQCAGCTQEGCEKILKLYS</sequence>
<dbReference type="CDD" id="cd00519">
    <property type="entry name" value="Lipase_3"/>
    <property type="match status" value="1"/>
</dbReference>
<dbReference type="InterPro" id="IPR002921">
    <property type="entry name" value="Fungal_lipase-type"/>
</dbReference>
<dbReference type="AlphaFoldDB" id="A0A8S1PHX5"/>
<dbReference type="PANTHER" id="PTHR45856:SF25">
    <property type="entry name" value="FUNGAL LIPASE-LIKE DOMAIN-CONTAINING PROTEIN"/>
    <property type="match status" value="1"/>
</dbReference>
<keyword evidence="1" id="KW-0732">Signal</keyword>
<feature type="signal peptide" evidence="1">
    <location>
        <begin position="1"/>
        <end position="18"/>
    </location>
</feature>
<evidence type="ECO:0000313" key="5">
    <source>
        <dbReference type="Proteomes" id="UP000692954"/>
    </source>
</evidence>
<dbReference type="OrthoDB" id="282243at2759"/>
<name>A0A8S1PHX5_9CILI</name>
<feature type="chain" id="PRO_5036434451" description="Fungal lipase-type domain-containing protein" evidence="1">
    <location>
        <begin position="19"/>
        <end position="285"/>
    </location>
</feature>
<dbReference type="InterPro" id="IPR051218">
    <property type="entry name" value="Sec_MonoDiacylglyc_Lipase"/>
</dbReference>
<dbReference type="EMBL" id="CAJJDN010000078">
    <property type="protein sequence ID" value="CAD8102696.1"/>
    <property type="molecule type" value="Genomic_DNA"/>
</dbReference>
<evidence type="ECO:0000313" key="3">
    <source>
        <dbReference type="EMBL" id="CAD8102694.1"/>
    </source>
</evidence>
<comment type="caution">
    <text evidence="3">The sequence shown here is derived from an EMBL/GenBank/DDBJ whole genome shotgun (WGS) entry which is preliminary data.</text>
</comment>
<gene>
    <name evidence="3" type="ORF">PSON_ATCC_30995.1.T0780152</name>
    <name evidence="4" type="ORF">PSON_ATCC_30995.1.T0780153</name>
</gene>
<dbReference type="PANTHER" id="PTHR45856">
    <property type="entry name" value="ALPHA/BETA-HYDROLASES SUPERFAMILY PROTEIN"/>
    <property type="match status" value="1"/>
</dbReference>
<feature type="domain" description="Fungal lipase-type" evidence="2">
    <location>
        <begin position="84"/>
        <end position="216"/>
    </location>
</feature>
<evidence type="ECO:0000313" key="4">
    <source>
        <dbReference type="EMBL" id="CAD8102696.1"/>
    </source>
</evidence>
<proteinExistence type="predicted"/>